<gene>
    <name evidence="3" type="ORF">DRE_03435</name>
</gene>
<feature type="chain" id="PRO_5004893463" evidence="2">
    <location>
        <begin position="27"/>
        <end position="326"/>
    </location>
</feature>
<evidence type="ECO:0000256" key="2">
    <source>
        <dbReference type="SAM" id="SignalP"/>
    </source>
</evidence>
<keyword evidence="2" id="KW-0732">Signal</keyword>
<name>W7HSP5_9PEZI</name>
<accession>W7HSP5</accession>
<dbReference type="EMBL" id="KI966412">
    <property type="protein sequence ID" value="EWC47066.1"/>
    <property type="molecule type" value="Genomic_DNA"/>
</dbReference>
<evidence type="ECO:0000313" key="3">
    <source>
        <dbReference type="EMBL" id="EWC47066.1"/>
    </source>
</evidence>
<dbReference type="AlphaFoldDB" id="W7HSP5"/>
<sequence>MLFPVVSRALVVGYALLSTQLPTTAAELIAVPKEEWVKFIKEDNWWREDTGASIEALKKLATTEHPIGGHDDSMMEPEGYPASLDYYNYVLGRGAQRFDQAVENAFQGEEDPPENPMSILTEAFGITNLVDANSIRSGLHHLHETMQEFQAAMAEFIPLVQLLPSLTVPTTNVQRNMIKLAIFVDGAREMQAYPDDIIWDTEARPIILADLQRLETLAIGGQSKAEWAIEWAIDNVAAEGFEALISDLERVAPGAATGPDAAGEVEIFSFYNVLVDMHSWFSRWAAHVGDVRGHITALSHPPGGDTESADPSDTDTATMLGLGPDQ</sequence>
<feature type="region of interest" description="Disordered" evidence="1">
    <location>
        <begin position="299"/>
        <end position="326"/>
    </location>
</feature>
<evidence type="ECO:0000313" key="4">
    <source>
        <dbReference type="Proteomes" id="UP000024837"/>
    </source>
</evidence>
<organism evidence="3 4">
    <name type="scientific">Drechslerella stenobrocha 248</name>
    <dbReference type="NCBI Taxonomy" id="1043628"/>
    <lineage>
        <taxon>Eukaryota</taxon>
        <taxon>Fungi</taxon>
        <taxon>Dikarya</taxon>
        <taxon>Ascomycota</taxon>
        <taxon>Pezizomycotina</taxon>
        <taxon>Orbiliomycetes</taxon>
        <taxon>Orbiliales</taxon>
        <taxon>Orbiliaceae</taxon>
        <taxon>Drechslerella</taxon>
    </lineage>
</organism>
<protein>
    <submittedName>
        <fullName evidence="3">Uncharacterized protein</fullName>
    </submittedName>
</protein>
<dbReference type="Proteomes" id="UP000024837">
    <property type="component" value="Unassembled WGS sequence"/>
</dbReference>
<keyword evidence="4" id="KW-1185">Reference proteome</keyword>
<dbReference type="HOGENOM" id="CLU_852651_0_0_1"/>
<feature type="signal peptide" evidence="2">
    <location>
        <begin position="1"/>
        <end position="26"/>
    </location>
</feature>
<proteinExistence type="predicted"/>
<evidence type="ECO:0000256" key="1">
    <source>
        <dbReference type="SAM" id="MobiDB-lite"/>
    </source>
</evidence>
<reference evidence="3 4" key="1">
    <citation type="submission" date="2013-05" db="EMBL/GenBank/DDBJ databases">
        <title>Drechslerella stenobrocha genome reveals carnivorous origination and mechanical trapping mechanism of predatory fungi.</title>
        <authorList>
            <person name="Liu X."/>
            <person name="Zhang W."/>
            <person name="Liu K."/>
        </authorList>
    </citation>
    <scope>NUCLEOTIDE SEQUENCE [LARGE SCALE GENOMIC DNA]</scope>
    <source>
        <strain evidence="3 4">248</strain>
    </source>
</reference>